<evidence type="ECO:0000256" key="2">
    <source>
        <dbReference type="ARBA" id="ARBA00022801"/>
    </source>
</evidence>
<dbReference type="InterPro" id="IPR023296">
    <property type="entry name" value="Glyco_hydro_beta-prop_sf"/>
</dbReference>
<evidence type="ECO:0000256" key="4">
    <source>
        <dbReference type="RuleBase" id="RU362110"/>
    </source>
</evidence>
<dbReference type="PANTHER" id="PTHR42800">
    <property type="entry name" value="EXOINULINASE INUD (AFU_ORTHOLOGUE AFUA_5G00480)"/>
    <property type="match status" value="1"/>
</dbReference>
<dbReference type="Gene3D" id="2.115.10.20">
    <property type="entry name" value="Glycosyl hydrolase domain, family 43"/>
    <property type="match status" value="1"/>
</dbReference>
<proteinExistence type="inferred from homology"/>
<feature type="signal peptide" evidence="5">
    <location>
        <begin position="1"/>
        <end position="34"/>
    </location>
</feature>
<dbReference type="SUPFAM" id="SSF49899">
    <property type="entry name" value="Concanavalin A-like lectins/glucanases"/>
    <property type="match status" value="1"/>
</dbReference>
<dbReference type="GO" id="GO:0004575">
    <property type="term" value="F:sucrose alpha-glucosidase activity"/>
    <property type="evidence" value="ECO:0007669"/>
    <property type="project" value="TreeGrafter"/>
</dbReference>
<dbReference type="AlphaFoldDB" id="A0AAN6PIQ9"/>
<feature type="domain" description="Glycosyl hydrolase family 32 N-terminal" evidence="6">
    <location>
        <begin position="41"/>
        <end position="352"/>
    </location>
</feature>
<dbReference type="GO" id="GO:0005987">
    <property type="term" value="P:sucrose catabolic process"/>
    <property type="evidence" value="ECO:0007669"/>
    <property type="project" value="TreeGrafter"/>
</dbReference>
<evidence type="ECO:0000256" key="5">
    <source>
        <dbReference type="SAM" id="SignalP"/>
    </source>
</evidence>
<organism evidence="8 9">
    <name type="scientific">Parachaetomium inaequale</name>
    <dbReference type="NCBI Taxonomy" id="2588326"/>
    <lineage>
        <taxon>Eukaryota</taxon>
        <taxon>Fungi</taxon>
        <taxon>Dikarya</taxon>
        <taxon>Ascomycota</taxon>
        <taxon>Pezizomycotina</taxon>
        <taxon>Sordariomycetes</taxon>
        <taxon>Sordariomycetidae</taxon>
        <taxon>Sordariales</taxon>
        <taxon>Chaetomiaceae</taxon>
        <taxon>Parachaetomium</taxon>
    </lineage>
</organism>
<dbReference type="GO" id="GO:0005737">
    <property type="term" value="C:cytoplasm"/>
    <property type="evidence" value="ECO:0007669"/>
    <property type="project" value="TreeGrafter"/>
</dbReference>
<dbReference type="PANTHER" id="PTHR42800:SF1">
    <property type="entry name" value="EXOINULINASE INUD (AFU_ORTHOLOGUE AFUA_5G00480)"/>
    <property type="match status" value="1"/>
</dbReference>
<evidence type="ECO:0000259" key="6">
    <source>
        <dbReference type="Pfam" id="PF00251"/>
    </source>
</evidence>
<feature type="domain" description="Glycosyl hydrolase family 32 C-terminal" evidence="7">
    <location>
        <begin position="388"/>
        <end position="528"/>
    </location>
</feature>
<dbReference type="InterPro" id="IPR013148">
    <property type="entry name" value="Glyco_hydro_32_N"/>
</dbReference>
<evidence type="ECO:0000256" key="1">
    <source>
        <dbReference type="ARBA" id="ARBA00009902"/>
    </source>
</evidence>
<dbReference type="SMART" id="SM00640">
    <property type="entry name" value="Glyco_32"/>
    <property type="match status" value="1"/>
</dbReference>
<evidence type="ECO:0000313" key="8">
    <source>
        <dbReference type="EMBL" id="KAK4041492.1"/>
    </source>
</evidence>
<gene>
    <name evidence="8" type="ORF">C8A01DRAFT_34445</name>
</gene>
<dbReference type="Proteomes" id="UP001303115">
    <property type="component" value="Unassembled WGS sequence"/>
</dbReference>
<dbReference type="Gene3D" id="2.60.120.560">
    <property type="entry name" value="Exo-inulinase, domain 1"/>
    <property type="match status" value="1"/>
</dbReference>
<dbReference type="InterPro" id="IPR013320">
    <property type="entry name" value="ConA-like_dom_sf"/>
</dbReference>
<evidence type="ECO:0000259" key="7">
    <source>
        <dbReference type="Pfam" id="PF08244"/>
    </source>
</evidence>
<dbReference type="Pfam" id="PF00251">
    <property type="entry name" value="Glyco_hydro_32N"/>
    <property type="match status" value="1"/>
</dbReference>
<comment type="caution">
    <text evidence="8">The sequence shown here is derived from an EMBL/GenBank/DDBJ whole genome shotgun (WGS) entry which is preliminary data.</text>
</comment>
<keyword evidence="9" id="KW-1185">Reference proteome</keyword>
<dbReference type="InterPro" id="IPR013189">
    <property type="entry name" value="Glyco_hydro_32_C"/>
</dbReference>
<dbReference type="EMBL" id="MU854356">
    <property type="protein sequence ID" value="KAK4041492.1"/>
    <property type="molecule type" value="Genomic_DNA"/>
</dbReference>
<sequence length="534" mass="57764">MATLLISAPKALSARFSLLFLFGLLATAIPLAAGQTRPSYHLTPKEKWMNDPQRAFYLGGKYHLYYLWNSDWNTANPGAGGTEWYHVTSTNMVDWTDQGVAIRKYQPNPGNGKNLGDIETGSSVVDTANTAGFGENAVVALVTQMGDGIQQSSLFYSTDSGYSFTAADNNPAMPNPDPATKPAFRDPKIFRDDKAGRWVTALAEGNKIGFYTSANLRTWTYVSAFYPIDGGVDLGILECPDVYQIDLDGDATKRTWILAAGANGYRYGKTTGTVYWEGTWDGTHFTPKASFPRWMDEGPDFYATVSWENPNDKYGSRYAIGWMNNWEYAATLPYYGNFEGQQSLVREVKYRTINGTPTLVSVPVAGLAAKFASPVSVKGKSITTDPATASLPANLAGGAYVIHATVSKAGGDDGDEVRFRIKSDGKGHQTTVGYSFANKEAFLVRDSDGSASDALRPESKPAWDTMRTAKNPGGGNTVKLDIYVDWNSVEMFVNDGAGVLSALIYPNQGAEGIDVVTGSGKLTLDSFSYAGFAA</sequence>
<name>A0AAN6PIQ9_9PEZI</name>
<dbReference type="Pfam" id="PF08244">
    <property type="entry name" value="Glyco_hydro_32C"/>
    <property type="match status" value="1"/>
</dbReference>
<protein>
    <submittedName>
        <fullName evidence="8">Glycosyl hydrolase</fullName>
    </submittedName>
</protein>
<dbReference type="InterPro" id="IPR001362">
    <property type="entry name" value="Glyco_hydro_32"/>
</dbReference>
<evidence type="ECO:0000313" key="9">
    <source>
        <dbReference type="Proteomes" id="UP001303115"/>
    </source>
</evidence>
<keyword evidence="2 4" id="KW-0378">Hydrolase</keyword>
<accession>A0AAN6PIQ9</accession>
<comment type="similarity">
    <text evidence="1 4">Belongs to the glycosyl hydrolase 32 family.</text>
</comment>
<dbReference type="CDD" id="cd18622">
    <property type="entry name" value="GH32_Inu-like"/>
    <property type="match status" value="1"/>
</dbReference>
<keyword evidence="3 4" id="KW-0326">Glycosidase</keyword>
<feature type="chain" id="PRO_5042816617" evidence="5">
    <location>
        <begin position="35"/>
        <end position="534"/>
    </location>
</feature>
<evidence type="ECO:0000256" key="3">
    <source>
        <dbReference type="ARBA" id="ARBA00023295"/>
    </source>
</evidence>
<reference evidence="9" key="1">
    <citation type="journal article" date="2023" name="Mol. Phylogenet. Evol.">
        <title>Genome-scale phylogeny and comparative genomics of the fungal order Sordariales.</title>
        <authorList>
            <person name="Hensen N."/>
            <person name="Bonometti L."/>
            <person name="Westerberg I."/>
            <person name="Brannstrom I.O."/>
            <person name="Guillou S."/>
            <person name="Cros-Aarteil S."/>
            <person name="Calhoun S."/>
            <person name="Haridas S."/>
            <person name="Kuo A."/>
            <person name="Mondo S."/>
            <person name="Pangilinan J."/>
            <person name="Riley R."/>
            <person name="LaButti K."/>
            <person name="Andreopoulos B."/>
            <person name="Lipzen A."/>
            <person name="Chen C."/>
            <person name="Yan M."/>
            <person name="Daum C."/>
            <person name="Ng V."/>
            <person name="Clum A."/>
            <person name="Steindorff A."/>
            <person name="Ohm R.A."/>
            <person name="Martin F."/>
            <person name="Silar P."/>
            <person name="Natvig D.O."/>
            <person name="Lalanne C."/>
            <person name="Gautier V."/>
            <person name="Ament-Velasquez S.L."/>
            <person name="Kruys A."/>
            <person name="Hutchinson M.I."/>
            <person name="Powell A.J."/>
            <person name="Barry K."/>
            <person name="Miller A.N."/>
            <person name="Grigoriev I.V."/>
            <person name="Debuchy R."/>
            <person name="Gladieux P."/>
            <person name="Hiltunen Thoren M."/>
            <person name="Johannesson H."/>
        </authorList>
    </citation>
    <scope>NUCLEOTIDE SEQUENCE [LARGE SCALE GENOMIC DNA]</scope>
    <source>
        <strain evidence="9">CBS 284.82</strain>
    </source>
</reference>
<keyword evidence="5" id="KW-0732">Signal</keyword>
<dbReference type="SUPFAM" id="SSF75005">
    <property type="entry name" value="Arabinanase/levansucrase/invertase"/>
    <property type="match status" value="1"/>
</dbReference>